<feature type="binding site" evidence="8">
    <location>
        <position position="102"/>
    </location>
    <ligand>
        <name>ATP</name>
        <dbReference type="ChEBI" id="CHEBI:30616"/>
    </ligand>
</feature>
<protein>
    <recommendedName>
        <fullName evidence="8">Protein nucleotidyltransferase YdiU</fullName>
        <ecNumber evidence="8">2.7.7.-</ecNumber>
    </recommendedName>
    <alternativeName>
        <fullName evidence="8">Protein adenylyltransferase YdiU</fullName>
        <ecNumber evidence="8">2.7.7.108</ecNumber>
    </alternativeName>
    <alternativeName>
        <fullName evidence="8">Protein uridylyltransferase YdiU</fullName>
        <ecNumber evidence="8">2.7.7.-</ecNumber>
    </alternativeName>
</protein>
<feature type="binding site" evidence="8">
    <location>
        <position position="273"/>
    </location>
    <ligand>
        <name>Mg(2+)</name>
        <dbReference type="ChEBI" id="CHEBI:18420"/>
    </ligand>
</feature>
<evidence type="ECO:0000256" key="2">
    <source>
        <dbReference type="ARBA" id="ARBA00022679"/>
    </source>
</evidence>
<gene>
    <name evidence="8" type="primary">ydiU</name>
    <name evidence="8" type="synonym">selO</name>
    <name evidence="9" type="ORF">LuPra_01072</name>
</gene>
<keyword evidence="7 8" id="KW-0460">Magnesium</keyword>
<evidence type="ECO:0000256" key="7">
    <source>
        <dbReference type="ARBA" id="ARBA00022842"/>
    </source>
</evidence>
<feature type="binding site" evidence="8">
    <location>
        <position position="282"/>
    </location>
    <ligand>
        <name>Mg(2+)</name>
        <dbReference type="ChEBI" id="CHEBI:18420"/>
    </ligand>
</feature>
<feature type="binding site" evidence="8">
    <location>
        <position position="137"/>
    </location>
    <ligand>
        <name>ATP</name>
        <dbReference type="ChEBI" id="CHEBI:30616"/>
    </ligand>
</feature>
<dbReference type="GO" id="GO:0005524">
    <property type="term" value="F:ATP binding"/>
    <property type="evidence" value="ECO:0007669"/>
    <property type="project" value="UniProtKB-UniRule"/>
</dbReference>
<evidence type="ECO:0000256" key="6">
    <source>
        <dbReference type="ARBA" id="ARBA00022840"/>
    </source>
</evidence>
<keyword evidence="6 8" id="KW-0067">ATP-binding</keyword>
<comment type="catalytic activity">
    <reaction evidence="8">
        <text>L-tyrosyl-[protein] + ATP = O-(5'-adenylyl)-L-tyrosyl-[protein] + diphosphate</text>
        <dbReference type="Rhea" id="RHEA:54288"/>
        <dbReference type="Rhea" id="RHEA-COMP:10136"/>
        <dbReference type="Rhea" id="RHEA-COMP:13846"/>
        <dbReference type="ChEBI" id="CHEBI:30616"/>
        <dbReference type="ChEBI" id="CHEBI:33019"/>
        <dbReference type="ChEBI" id="CHEBI:46858"/>
        <dbReference type="ChEBI" id="CHEBI:83624"/>
        <dbReference type="EC" id="2.7.7.108"/>
    </reaction>
</comment>
<feature type="binding site" evidence="8">
    <location>
        <position position="104"/>
    </location>
    <ligand>
        <name>ATP</name>
        <dbReference type="ChEBI" id="CHEBI:30616"/>
    </ligand>
</feature>
<comment type="catalytic activity">
    <reaction evidence="8">
        <text>L-tyrosyl-[protein] + UTP = O-(5'-uridylyl)-L-tyrosyl-[protein] + diphosphate</text>
        <dbReference type="Rhea" id="RHEA:83887"/>
        <dbReference type="Rhea" id="RHEA-COMP:10136"/>
        <dbReference type="Rhea" id="RHEA-COMP:20238"/>
        <dbReference type="ChEBI" id="CHEBI:33019"/>
        <dbReference type="ChEBI" id="CHEBI:46398"/>
        <dbReference type="ChEBI" id="CHEBI:46858"/>
        <dbReference type="ChEBI" id="CHEBI:90602"/>
    </reaction>
</comment>
<dbReference type="AlphaFoldDB" id="A0A143PJE1"/>
<dbReference type="Proteomes" id="UP000076079">
    <property type="component" value="Chromosome"/>
</dbReference>
<dbReference type="GO" id="GO:0070733">
    <property type="term" value="F:AMPylase activity"/>
    <property type="evidence" value="ECO:0007669"/>
    <property type="project" value="UniProtKB-EC"/>
</dbReference>
<feature type="binding site" evidence="8">
    <location>
        <position position="195"/>
    </location>
    <ligand>
        <name>ATP</name>
        <dbReference type="ChEBI" id="CHEBI:30616"/>
    </ligand>
</feature>
<dbReference type="KEGG" id="abac:LuPra_01072"/>
<proteinExistence type="inferred from homology"/>
<dbReference type="HAMAP" id="MF_00692">
    <property type="entry name" value="SelO"/>
    <property type="match status" value="1"/>
</dbReference>
<keyword evidence="3 8" id="KW-0548">Nucleotidyltransferase</keyword>
<comment type="catalytic activity">
    <reaction evidence="8">
        <text>L-threonyl-[protein] + ATP = 3-O-(5'-adenylyl)-L-threonyl-[protein] + diphosphate</text>
        <dbReference type="Rhea" id="RHEA:54292"/>
        <dbReference type="Rhea" id="RHEA-COMP:11060"/>
        <dbReference type="Rhea" id="RHEA-COMP:13847"/>
        <dbReference type="ChEBI" id="CHEBI:30013"/>
        <dbReference type="ChEBI" id="CHEBI:30616"/>
        <dbReference type="ChEBI" id="CHEBI:33019"/>
        <dbReference type="ChEBI" id="CHEBI:138113"/>
        <dbReference type="EC" id="2.7.7.108"/>
    </reaction>
</comment>
<dbReference type="PANTHER" id="PTHR32057">
    <property type="entry name" value="PROTEIN ADENYLYLTRANSFERASE SELO, MITOCHONDRIAL"/>
    <property type="match status" value="1"/>
</dbReference>
<comment type="similarity">
    <text evidence="1 8">Belongs to the SELO family.</text>
</comment>
<evidence type="ECO:0000256" key="5">
    <source>
        <dbReference type="ARBA" id="ARBA00022741"/>
    </source>
</evidence>
<feature type="binding site" evidence="8">
    <location>
        <position position="282"/>
    </location>
    <ligand>
        <name>ATP</name>
        <dbReference type="ChEBI" id="CHEBI:30616"/>
    </ligand>
</feature>
<evidence type="ECO:0000256" key="3">
    <source>
        <dbReference type="ARBA" id="ARBA00022695"/>
    </source>
</evidence>
<comment type="function">
    <text evidence="8">Nucleotidyltransferase involved in the post-translational modification of proteins. It can catalyze the addition of adenosine monophosphate (AMP) or uridine monophosphate (UMP) to a protein, resulting in modifications known as AMPylation and UMPylation.</text>
</comment>
<dbReference type="NCBIfam" id="NF000658">
    <property type="entry name" value="PRK00029.1"/>
    <property type="match status" value="1"/>
</dbReference>
<dbReference type="GO" id="GO:0030145">
    <property type="term" value="F:manganese ion binding"/>
    <property type="evidence" value="ECO:0007669"/>
    <property type="project" value="UniProtKB-UniRule"/>
</dbReference>
<comment type="catalytic activity">
    <reaction evidence="8">
        <text>L-seryl-[protein] + UTP = O-(5'-uridylyl)-L-seryl-[protein] + diphosphate</text>
        <dbReference type="Rhea" id="RHEA:64604"/>
        <dbReference type="Rhea" id="RHEA-COMP:9863"/>
        <dbReference type="Rhea" id="RHEA-COMP:16635"/>
        <dbReference type="ChEBI" id="CHEBI:29999"/>
        <dbReference type="ChEBI" id="CHEBI:33019"/>
        <dbReference type="ChEBI" id="CHEBI:46398"/>
        <dbReference type="ChEBI" id="CHEBI:156051"/>
    </reaction>
</comment>
<reference evidence="10" key="2">
    <citation type="submission" date="2016-04" db="EMBL/GenBank/DDBJ databases">
        <title>First Complete Genome Sequence of a Subdivision 6 Acidobacterium.</title>
        <authorList>
            <person name="Huang S."/>
            <person name="Vieira S."/>
            <person name="Bunk B."/>
            <person name="Riedel T."/>
            <person name="Sproeer C."/>
            <person name="Overmann J."/>
        </authorList>
    </citation>
    <scope>NUCLEOTIDE SEQUENCE [LARGE SCALE GENOMIC DNA]</scope>
    <source>
        <strain evidence="10">DSM 100886 HEG_-6_39</strain>
    </source>
</reference>
<evidence type="ECO:0000256" key="1">
    <source>
        <dbReference type="ARBA" id="ARBA00009747"/>
    </source>
</evidence>
<dbReference type="Pfam" id="PF02696">
    <property type="entry name" value="SelO"/>
    <property type="match status" value="1"/>
</dbReference>
<evidence type="ECO:0000256" key="8">
    <source>
        <dbReference type="HAMAP-Rule" id="MF_00692"/>
    </source>
</evidence>
<organism evidence="9 10">
    <name type="scientific">Luteitalea pratensis</name>
    <dbReference type="NCBI Taxonomy" id="1855912"/>
    <lineage>
        <taxon>Bacteria</taxon>
        <taxon>Pseudomonadati</taxon>
        <taxon>Acidobacteriota</taxon>
        <taxon>Vicinamibacteria</taxon>
        <taxon>Vicinamibacterales</taxon>
        <taxon>Vicinamibacteraceae</taxon>
        <taxon>Luteitalea</taxon>
    </lineage>
</organism>
<name>A0A143PJE1_LUTPR</name>
<reference evidence="9 10" key="1">
    <citation type="journal article" date="2016" name="Genome Announc.">
        <title>First Complete Genome Sequence of a Subdivision 6 Acidobacterium Strain.</title>
        <authorList>
            <person name="Huang S."/>
            <person name="Vieira S."/>
            <person name="Bunk B."/>
            <person name="Riedel T."/>
            <person name="Sproer C."/>
            <person name="Overmann J."/>
        </authorList>
    </citation>
    <scope>NUCLEOTIDE SEQUENCE [LARGE SCALE GENOMIC DNA]</scope>
    <source>
        <strain evidence="10">DSM 100886 HEG_-6_39</strain>
    </source>
</reference>
<keyword evidence="2 8" id="KW-0808">Transferase</keyword>
<dbReference type="STRING" id="1855912.LuPra_01072"/>
<feature type="binding site" evidence="8">
    <location>
        <position position="138"/>
    </location>
    <ligand>
        <name>ATP</name>
        <dbReference type="ChEBI" id="CHEBI:30616"/>
    </ligand>
</feature>
<accession>A0A143PJE1</accession>
<feature type="binding site" evidence="8">
    <location>
        <position position="125"/>
    </location>
    <ligand>
        <name>ATP</name>
        <dbReference type="ChEBI" id="CHEBI:30616"/>
    </ligand>
</feature>
<feature type="binding site" evidence="8">
    <location>
        <position position="202"/>
    </location>
    <ligand>
        <name>ATP</name>
        <dbReference type="ChEBI" id="CHEBI:30616"/>
    </ligand>
</feature>
<evidence type="ECO:0000313" key="9">
    <source>
        <dbReference type="EMBL" id="AMY07889.1"/>
    </source>
</evidence>
<dbReference type="EMBL" id="CP015136">
    <property type="protein sequence ID" value="AMY07889.1"/>
    <property type="molecule type" value="Genomic_DNA"/>
</dbReference>
<keyword evidence="8" id="KW-0464">Manganese</keyword>
<comment type="catalytic activity">
    <reaction evidence="8">
        <text>L-seryl-[protein] + ATP = 3-O-(5'-adenylyl)-L-seryl-[protein] + diphosphate</text>
        <dbReference type="Rhea" id="RHEA:58120"/>
        <dbReference type="Rhea" id="RHEA-COMP:9863"/>
        <dbReference type="Rhea" id="RHEA-COMP:15073"/>
        <dbReference type="ChEBI" id="CHEBI:29999"/>
        <dbReference type="ChEBI" id="CHEBI:30616"/>
        <dbReference type="ChEBI" id="CHEBI:33019"/>
        <dbReference type="ChEBI" id="CHEBI:142516"/>
        <dbReference type="EC" id="2.7.7.108"/>
    </reaction>
</comment>
<dbReference type="EC" id="2.7.7.-" evidence="8"/>
<dbReference type="GO" id="GO:0000287">
    <property type="term" value="F:magnesium ion binding"/>
    <property type="evidence" value="ECO:0007669"/>
    <property type="project" value="UniProtKB-UniRule"/>
</dbReference>
<sequence>MFDSLDFSDSFIRALPADPSTRNVSRAVPGASYSHVAPTPVAAPSLLAWSDAMGAQLGLARPPLGAGAAAEILSGNRQVPGMRPYAARYGGHQFGQWADQLGDGRAITLGEVRAPDRQSWEVQLKGAGRTPYSRHADGRAVLRSSVREFLCSEAMHWLGIPTTRALSLVGTGEPVVRDMFYDGRPDAEPGAIVCRVAPSFVRFGSFEMHATHGETDILRRLADYVIATHYPELGVPSSATYLALFEEVCRRTAILAAHWTRVGFVHGVLNTDNMSILGLTIDYGPYGWLEGYDPTWTPNTTDAGTRRYRYGQQPNVALWNLARLGESLSPLIETPDDLHRGLEIYRETFDTSYGVMLRDKLGLDSIDTTGEDPLLVGMFTWLEATETDMTIFFRGLADVPVEDAAANDEQYLDPIRDAFYDAAALQGPHRGRVVDWLREYAARVRAEGRPRDERVARMHRANPKYVLRNYLAQLAIVATAEGDSSVIERLLRVLARPYDDQPGEDDLARRRPEWARNRAGCSMLSCSS</sequence>
<dbReference type="RefSeq" id="WP_169812014.1">
    <property type="nucleotide sequence ID" value="NZ_CP015136.1"/>
</dbReference>
<dbReference type="PANTHER" id="PTHR32057:SF14">
    <property type="entry name" value="PROTEIN ADENYLYLTRANSFERASE SELO, MITOCHONDRIAL"/>
    <property type="match status" value="1"/>
</dbReference>
<keyword evidence="10" id="KW-1185">Reference proteome</keyword>
<keyword evidence="5 8" id="KW-0547">Nucleotide-binding</keyword>
<keyword evidence="4 8" id="KW-0479">Metal-binding</keyword>
<feature type="active site" description="Proton acceptor" evidence="8">
    <location>
        <position position="272"/>
    </location>
</feature>
<evidence type="ECO:0000256" key="4">
    <source>
        <dbReference type="ARBA" id="ARBA00022723"/>
    </source>
</evidence>
<evidence type="ECO:0000313" key="10">
    <source>
        <dbReference type="Proteomes" id="UP000076079"/>
    </source>
</evidence>
<dbReference type="PATRIC" id="fig|1813736.3.peg.1119"/>
<dbReference type="EC" id="2.7.7.108" evidence="8"/>
<feature type="binding site" evidence="8">
    <location>
        <position position="105"/>
    </location>
    <ligand>
        <name>ATP</name>
        <dbReference type="ChEBI" id="CHEBI:30616"/>
    </ligand>
</feature>
<dbReference type="InterPro" id="IPR003846">
    <property type="entry name" value="SelO"/>
</dbReference>
<comment type="cofactor">
    <cofactor evidence="8">
        <name>Mg(2+)</name>
        <dbReference type="ChEBI" id="CHEBI:18420"/>
    </cofactor>
    <cofactor evidence="8">
        <name>Mn(2+)</name>
        <dbReference type="ChEBI" id="CHEBI:29035"/>
    </cofactor>
</comment>
<comment type="catalytic activity">
    <reaction evidence="8">
        <text>L-histidyl-[protein] + UTP = N(tele)-(5'-uridylyl)-L-histidyl-[protein] + diphosphate</text>
        <dbReference type="Rhea" id="RHEA:83891"/>
        <dbReference type="Rhea" id="RHEA-COMP:9745"/>
        <dbReference type="Rhea" id="RHEA-COMP:20239"/>
        <dbReference type="ChEBI" id="CHEBI:29979"/>
        <dbReference type="ChEBI" id="CHEBI:33019"/>
        <dbReference type="ChEBI" id="CHEBI:46398"/>
        <dbReference type="ChEBI" id="CHEBI:233474"/>
    </reaction>
</comment>